<dbReference type="PIRSF" id="PIRSF038994">
    <property type="entry name" value="NagA"/>
    <property type="match status" value="1"/>
</dbReference>
<feature type="binding site" evidence="11">
    <location>
        <position position="118"/>
    </location>
    <ligand>
        <name>substrate</name>
    </ligand>
</feature>
<keyword evidence="5 9" id="KW-0378">Hydrolase</keyword>
<evidence type="ECO:0000256" key="12">
    <source>
        <dbReference type="PIRSR" id="PIRSR038994-3"/>
    </source>
</evidence>
<feature type="active site" description="Proton donor/acceptor" evidence="10">
    <location>
        <position position="252"/>
    </location>
</feature>
<evidence type="ECO:0000256" key="10">
    <source>
        <dbReference type="PIRSR" id="PIRSR038994-1"/>
    </source>
</evidence>
<keyword evidence="15" id="KW-1185">Reference proteome</keyword>
<evidence type="ECO:0000313" key="14">
    <source>
        <dbReference type="EMBL" id="BCB80251.1"/>
    </source>
</evidence>
<dbReference type="NCBIfam" id="TIGR00221">
    <property type="entry name" value="nagA"/>
    <property type="match status" value="1"/>
</dbReference>
<organism evidence="14 15">
    <name type="scientific">Phytohabitans flavus</name>
    <dbReference type="NCBI Taxonomy" id="1076124"/>
    <lineage>
        <taxon>Bacteria</taxon>
        <taxon>Bacillati</taxon>
        <taxon>Actinomycetota</taxon>
        <taxon>Actinomycetes</taxon>
        <taxon>Micromonosporales</taxon>
        <taxon>Micromonosporaceae</taxon>
    </lineage>
</organism>
<evidence type="ECO:0000256" key="6">
    <source>
        <dbReference type="ARBA" id="ARBA00023277"/>
    </source>
</evidence>
<reference evidence="14 15" key="2">
    <citation type="submission" date="2020-03" db="EMBL/GenBank/DDBJ databases">
        <authorList>
            <person name="Ichikawa N."/>
            <person name="Kimura A."/>
            <person name="Kitahashi Y."/>
            <person name="Uohara A."/>
        </authorList>
    </citation>
    <scope>NUCLEOTIDE SEQUENCE [LARGE SCALE GENOMIC DNA]</scope>
    <source>
        <strain evidence="14 15">NBRC 107702</strain>
    </source>
</reference>
<dbReference type="PANTHER" id="PTHR11113:SF14">
    <property type="entry name" value="N-ACETYLGLUCOSAMINE-6-PHOSPHATE DEACETYLASE"/>
    <property type="match status" value="1"/>
</dbReference>
<dbReference type="Gene3D" id="3.20.20.140">
    <property type="entry name" value="Metal-dependent hydrolases"/>
    <property type="match status" value="1"/>
</dbReference>
<evidence type="ECO:0000259" key="13">
    <source>
        <dbReference type="Pfam" id="PF01979"/>
    </source>
</evidence>
<dbReference type="InterPro" id="IPR011059">
    <property type="entry name" value="Metal-dep_hydrolase_composite"/>
</dbReference>
<evidence type="ECO:0000256" key="5">
    <source>
        <dbReference type="ARBA" id="ARBA00022801"/>
    </source>
</evidence>
<reference evidence="14 15" key="1">
    <citation type="submission" date="2020-03" db="EMBL/GenBank/DDBJ databases">
        <title>Whole genome shotgun sequence of Phytohabitans flavus NBRC 107702.</title>
        <authorList>
            <person name="Komaki H."/>
            <person name="Tamura T."/>
        </authorList>
    </citation>
    <scope>NUCLEOTIDE SEQUENCE [LARGE SCALE GENOMIC DNA]</scope>
    <source>
        <strain evidence="14 15">NBRC 107702</strain>
    </source>
</reference>
<dbReference type="Pfam" id="PF01979">
    <property type="entry name" value="Amidohydro_1"/>
    <property type="match status" value="1"/>
</dbReference>
<dbReference type="PANTHER" id="PTHR11113">
    <property type="entry name" value="N-ACETYLGLUCOSAMINE-6-PHOSPHATE DEACETYLASE"/>
    <property type="match status" value="1"/>
</dbReference>
<comment type="similarity">
    <text evidence="1 9">Belongs to the metallo-dependent hydrolases superfamily. NagA family.</text>
</comment>
<evidence type="ECO:0000256" key="8">
    <source>
        <dbReference type="ARBA" id="ARBA00060590"/>
    </source>
</evidence>
<dbReference type="Proteomes" id="UP000502508">
    <property type="component" value="Chromosome"/>
</dbReference>
<dbReference type="CDD" id="cd00854">
    <property type="entry name" value="NagA"/>
    <property type="match status" value="1"/>
</dbReference>
<evidence type="ECO:0000256" key="7">
    <source>
        <dbReference type="ARBA" id="ARBA00047647"/>
    </source>
</evidence>
<keyword evidence="6 9" id="KW-0119">Carbohydrate metabolism</keyword>
<dbReference type="SUPFAM" id="SSF51556">
    <property type="entry name" value="Metallo-dependent hydrolases"/>
    <property type="match status" value="1"/>
</dbReference>
<feature type="binding site" evidence="11">
    <location>
        <begin position="286"/>
        <end position="288"/>
    </location>
    <ligand>
        <name>substrate</name>
    </ligand>
</feature>
<feature type="domain" description="Amidohydrolase-related" evidence="13">
    <location>
        <begin position="32"/>
        <end position="357"/>
    </location>
</feature>
<feature type="binding site" evidence="11">
    <location>
        <begin position="197"/>
        <end position="198"/>
    </location>
    <ligand>
        <name>substrate</name>
    </ligand>
</feature>
<comment type="catalytic activity">
    <reaction evidence="7">
        <text>N-acetyl-D-glucosamine 6-phosphate + H2O = D-glucosamine 6-phosphate + acetate</text>
        <dbReference type="Rhea" id="RHEA:22936"/>
        <dbReference type="ChEBI" id="CHEBI:15377"/>
        <dbReference type="ChEBI" id="CHEBI:30089"/>
        <dbReference type="ChEBI" id="CHEBI:57513"/>
        <dbReference type="ChEBI" id="CHEBI:58725"/>
        <dbReference type="EC" id="3.5.1.25"/>
    </reaction>
</comment>
<feature type="binding site" evidence="11">
    <location>
        <position position="229"/>
    </location>
    <ligand>
        <name>substrate</name>
    </ligand>
</feature>
<dbReference type="GO" id="GO:0008448">
    <property type="term" value="F:N-acetylglucosamine-6-phosphate deacetylase activity"/>
    <property type="evidence" value="ECO:0007669"/>
    <property type="project" value="UniProtKB-EC"/>
</dbReference>
<dbReference type="EC" id="3.5.1.25" evidence="2"/>
<feature type="binding site" evidence="12">
    <location>
        <position position="173"/>
    </location>
    <ligand>
        <name>Zn(2+)</name>
        <dbReference type="ChEBI" id="CHEBI:29105"/>
    </ligand>
</feature>
<comment type="pathway">
    <text evidence="8">Amino-sugar metabolism; N-acetylneuraminate degradation; D-fructose 6-phosphate from N-acetylneuraminate: step 4/5.</text>
</comment>
<comment type="cofactor">
    <cofactor evidence="12">
        <name>a divalent metal cation</name>
        <dbReference type="ChEBI" id="CHEBI:60240"/>
    </cofactor>
    <text evidence="12">Binds 1 divalent metal cation per subunit.</text>
</comment>
<evidence type="ECO:0000256" key="3">
    <source>
        <dbReference type="ARBA" id="ARBA00018029"/>
    </source>
</evidence>
<feature type="binding site" evidence="12">
    <location>
        <position position="107"/>
    </location>
    <ligand>
        <name>Zn(2+)</name>
        <dbReference type="ChEBI" id="CHEBI:29105"/>
    </ligand>
</feature>
<dbReference type="AlphaFoldDB" id="A0A6F8Y2Q4"/>
<feature type="binding site" evidence="11">
    <location>
        <position position="205"/>
    </location>
    <ligand>
        <name>substrate</name>
    </ligand>
</feature>
<dbReference type="InterPro" id="IPR006680">
    <property type="entry name" value="Amidohydro-rel"/>
</dbReference>
<dbReference type="InterPro" id="IPR003764">
    <property type="entry name" value="GlcNAc_6-P_deAcase"/>
</dbReference>
<evidence type="ECO:0000256" key="1">
    <source>
        <dbReference type="ARBA" id="ARBA00010716"/>
    </source>
</evidence>
<keyword evidence="4 12" id="KW-0479">Metal-binding</keyword>
<dbReference type="GO" id="GO:0046872">
    <property type="term" value="F:metal ion binding"/>
    <property type="evidence" value="ECO:0007669"/>
    <property type="project" value="UniProtKB-KW"/>
</dbReference>
<feature type="binding site" evidence="12">
    <location>
        <position position="194"/>
    </location>
    <ligand>
        <name>Zn(2+)</name>
        <dbReference type="ChEBI" id="CHEBI:29105"/>
    </ligand>
</feature>
<evidence type="ECO:0000256" key="11">
    <source>
        <dbReference type="PIRSR" id="PIRSR038994-2"/>
    </source>
</evidence>
<protein>
    <recommendedName>
        <fullName evidence="3">N-acetylglucosamine-6-phosphate deacetylase</fullName>
        <ecNumber evidence="2">3.5.1.25</ecNumber>
    </recommendedName>
</protein>
<name>A0A6F8Y2Q4_9ACTN</name>
<evidence type="ECO:0000256" key="4">
    <source>
        <dbReference type="ARBA" id="ARBA00022723"/>
    </source>
</evidence>
<evidence type="ECO:0000313" key="15">
    <source>
        <dbReference type="Proteomes" id="UP000502508"/>
    </source>
</evidence>
<dbReference type="Gene3D" id="2.30.40.10">
    <property type="entry name" value="Urease, subunit C, domain 1"/>
    <property type="match status" value="1"/>
</dbReference>
<dbReference type="KEGG" id="pfla:Pflav_066610"/>
<sequence length="358" mass="36589">MVTPSGVVDGYVEVTGQTIVTVGTGTPATGSWVVPGFVDIHTHGGGGHTFTTGDAAAAREAAAFHLRHGTTTLLASLVSAPPELMRQATAAFAPLVAEGVLAGIHYEGPYLSQARCGAQNPQYLRDPSLAELEALVELGGGAVRMVTIAPERPGALEAIKLLVSRGVVAAIGHTDATYDQTLAGVAAGATVGTHVFNGMRPVHHREPGPILALLGAESVVCELVPDGIHLHDGTLAFAAKVAGPDRTALITDAMAAAGMPDGEYELGGQAVVVADRAARLARDGAIAGSTLTMDVGLRRAVDVGMSMEDAVRMLTTTPARAIGMAGEVGALAPGLRADLVVLDEALRVERVMRAGSWL</sequence>
<dbReference type="FunFam" id="3.20.20.140:FF:000004">
    <property type="entry name" value="N-acetylglucosamine-6-phosphate deacetylase"/>
    <property type="match status" value="1"/>
</dbReference>
<dbReference type="SUPFAM" id="SSF51338">
    <property type="entry name" value="Composite domain of metallo-dependent hydrolases"/>
    <property type="match status" value="1"/>
</dbReference>
<proteinExistence type="inferred from homology"/>
<evidence type="ECO:0000256" key="9">
    <source>
        <dbReference type="PIRNR" id="PIRNR038994"/>
    </source>
</evidence>
<dbReference type="EMBL" id="AP022870">
    <property type="protein sequence ID" value="BCB80251.1"/>
    <property type="molecule type" value="Genomic_DNA"/>
</dbReference>
<dbReference type="GO" id="GO:0006046">
    <property type="term" value="P:N-acetylglucosamine catabolic process"/>
    <property type="evidence" value="ECO:0007669"/>
    <property type="project" value="TreeGrafter"/>
</dbReference>
<dbReference type="InterPro" id="IPR032466">
    <property type="entry name" value="Metal_Hydrolase"/>
</dbReference>
<evidence type="ECO:0000256" key="2">
    <source>
        <dbReference type="ARBA" id="ARBA00011899"/>
    </source>
</evidence>
<accession>A0A6F8Y2Q4</accession>
<gene>
    <name evidence="14" type="primary">nagA</name>
    <name evidence="14" type="ORF">Pflav_066610</name>
</gene>